<organism evidence="1 2">
    <name type="scientific">Marinobacter metalliresistant</name>
    <dbReference type="NCBI Taxonomy" id="2961995"/>
    <lineage>
        <taxon>Bacteria</taxon>
        <taxon>Pseudomonadati</taxon>
        <taxon>Pseudomonadota</taxon>
        <taxon>Gammaproteobacteria</taxon>
        <taxon>Pseudomonadales</taxon>
        <taxon>Marinobacteraceae</taxon>
        <taxon>Marinobacter</taxon>
    </lineage>
</organism>
<evidence type="ECO:0000313" key="2">
    <source>
        <dbReference type="Proteomes" id="UP001475781"/>
    </source>
</evidence>
<dbReference type="GO" id="GO:0032259">
    <property type="term" value="P:methylation"/>
    <property type="evidence" value="ECO:0007669"/>
    <property type="project" value="UniProtKB-KW"/>
</dbReference>
<keyword evidence="2" id="KW-1185">Reference proteome</keyword>
<dbReference type="Pfam" id="PF13489">
    <property type="entry name" value="Methyltransf_23"/>
    <property type="match status" value="1"/>
</dbReference>
<dbReference type="InterPro" id="IPR029063">
    <property type="entry name" value="SAM-dependent_MTases_sf"/>
</dbReference>
<name>A0ABZ2W0V6_9GAMM</name>
<keyword evidence="1" id="KW-0489">Methyltransferase</keyword>
<gene>
    <name evidence="1" type="ORF">NLK58_18985</name>
</gene>
<dbReference type="CDD" id="cd02440">
    <property type="entry name" value="AdoMet_MTases"/>
    <property type="match status" value="1"/>
</dbReference>
<reference evidence="1 2" key="1">
    <citation type="submission" date="2022-07" db="EMBL/GenBank/DDBJ databases">
        <title>A copper resistant bacterium isolated from sediment samples of deep sea hydrothermal areas.</title>
        <authorList>
            <person name="Zeng X."/>
        </authorList>
    </citation>
    <scope>NUCLEOTIDE SEQUENCE [LARGE SCALE GENOMIC DNA]</scope>
    <source>
        <strain evidence="2">CuT 6</strain>
    </source>
</reference>
<dbReference type="Proteomes" id="UP001475781">
    <property type="component" value="Chromosome"/>
</dbReference>
<dbReference type="SUPFAM" id="SSF53335">
    <property type="entry name" value="S-adenosyl-L-methionine-dependent methyltransferases"/>
    <property type="match status" value="1"/>
</dbReference>
<dbReference type="Gene3D" id="3.40.50.150">
    <property type="entry name" value="Vaccinia Virus protein VP39"/>
    <property type="match status" value="2"/>
</dbReference>
<keyword evidence="1" id="KW-0808">Transferase</keyword>
<proteinExistence type="predicted"/>
<sequence length="216" mass="24822">MNLCPVCEQGSLVEFRVVKTRRYLRCPVCEATVMDESCRLSPDQERDIYRLHDNDPSDPGYRKFLSKLADPLLERLPPGATGLDFGCGPGPALARMLEAEGMVVSLYDPCFYPSQTALSRTYDFITCTEVVEHLYEPAEVFRQLDQLLKPGGWLGVMTCFQTDDDRFDNWHYRRDPTHVVFYRESTLALLAEKFGWVMEIPRKDVVLFRRGSQTGH</sequence>
<evidence type="ECO:0000313" key="1">
    <source>
        <dbReference type="EMBL" id="WZF88369.1"/>
    </source>
</evidence>
<dbReference type="RefSeq" id="WP_117619876.1">
    <property type="nucleotide sequence ID" value="NZ_CP101118.1"/>
</dbReference>
<dbReference type="EMBL" id="CP101118">
    <property type="protein sequence ID" value="WZF88369.1"/>
    <property type="molecule type" value="Genomic_DNA"/>
</dbReference>
<protein>
    <submittedName>
        <fullName evidence="1">Class I SAM-dependent methyltransferase</fullName>
    </submittedName>
</protein>
<accession>A0ABZ2W0V6</accession>
<dbReference type="GO" id="GO:0008168">
    <property type="term" value="F:methyltransferase activity"/>
    <property type="evidence" value="ECO:0007669"/>
    <property type="project" value="UniProtKB-KW"/>
</dbReference>